<dbReference type="Proteomes" id="UP001497482">
    <property type="component" value="Chromosome 16"/>
</dbReference>
<gene>
    <name evidence="2" type="ORF">KC01_LOCUS14176</name>
</gene>
<evidence type="ECO:0000256" key="1">
    <source>
        <dbReference type="SAM" id="MobiDB-lite"/>
    </source>
</evidence>
<feature type="region of interest" description="Disordered" evidence="1">
    <location>
        <begin position="1"/>
        <end position="99"/>
    </location>
</feature>
<protein>
    <submittedName>
        <fullName evidence="2">Uncharacterized protein</fullName>
    </submittedName>
</protein>
<feature type="compositionally biased region" description="Basic and acidic residues" evidence="1">
    <location>
        <begin position="73"/>
        <end position="86"/>
    </location>
</feature>
<reference evidence="2 3" key="1">
    <citation type="submission" date="2024-04" db="EMBL/GenBank/DDBJ databases">
        <authorList>
            <person name="Waldvogel A.-M."/>
            <person name="Schoenle A."/>
        </authorList>
    </citation>
    <scope>NUCLEOTIDE SEQUENCE [LARGE SCALE GENOMIC DNA]</scope>
</reference>
<name>A0AAV2K5Q4_KNICA</name>
<evidence type="ECO:0000313" key="2">
    <source>
        <dbReference type="EMBL" id="CAL1583736.1"/>
    </source>
</evidence>
<accession>A0AAV2K5Q4</accession>
<dbReference type="AlphaFoldDB" id="A0AAV2K5Q4"/>
<dbReference type="EMBL" id="OZ035838">
    <property type="protein sequence ID" value="CAL1583736.1"/>
    <property type="molecule type" value="Genomic_DNA"/>
</dbReference>
<proteinExistence type="predicted"/>
<feature type="compositionally biased region" description="Basic and acidic residues" evidence="1">
    <location>
        <begin position="50"/>
        <end position="59"/>
    </location>
</feature>
<sequence length="99" mass="10694">MVKTEPADQSTGRKLTPAVQCAGQKPTACSPDAGNKPSAGQHTHHHARQKTREKQRDDAAPPIGGRNTHRPPHRPDRLHAAADHNETTSSESAEGPRKE</sequence>
<evidence type="ECO:0000313" key="3">
    <source>
        <dbReference type="Proteomes" id="UP001497482"/>
    </source>
</evidence>
<keyword evidence="3" id="KW-1185">Reference proteome</keyword>
<organism evidence="2 3">
    <name type="scientific">Knipowitschia caucasica</name>
    <name type="common">Caucasian dwarf goby</name>
    <name type="synonym">Pomatoschistus caucasicus</name>
    <dbReference type="NCBI Taxonomy" id="637954"/>
    <lineage>
        <taxon>Eukaryota</taxon>
        <taxon>Metazoa</taxon>
        <taxon>Chordata</taxon>
        <taxon>Craniata</taxon>
        <taxon>Vertebrata</taxon>
        <taxon>Euteleostomi</taxon>
        <taxon>Actinopterygii</taxon>
        <taxon>Neopterygii</taxon>
        <taxon>Teleostei</taxon>
        <taxon>Neoteleostei</taxon>
        <taxon>Acanthomorphata</taxon>
        <taxon>Gobiaria</taxon>
        <taxon>Gobiiformes</taxon>
        <taxon>Gobioidei</taxon>
        <taxon>Gobiidae</taxon>
        <taxon>Gobiinae</taxon>
        <taxon>Knipowitschia</taxon>
    </lineage>
</organism>